<name>A0A3B3CNT1_ORYME</name>
<sequence>MSLYFSLLLWVFQLLSVLLALLVVSHGAKKSSKIKDQPVNSDQNDGGPKTSSNTLVSIHRRDLEQENNYVLMEWEKFVDGVPKDAVSIREDENMYVCRNMEKKCSMGILKESKCEYEEGEIFKTDDPFEVLVNKDNFESLEWKKIKCTAEVEEVYPNAILICDDQNLFIGRKSDEAKSLPAEKSAKRKGFENFYPIRKLRTTKVIQKLETETGSCKVLTVSYENVKEQEIHDCMYEEGKKEESESSLRELTSDSSAIVNKDKQEVTQNVERSATISQEKRWEFTYSVTKGVKLNINIKAPEVFSMGVELSRQTTKTEKKGFSVKEDKTFKIQVSLKIPPKSQCKVRVVGQQVKIPFKAKLTRRFKRGAAKTITVSGTFVANNAAEVKTVIDECKPL</sequence>
<evidence type="ECO:0000313" key="4">
    <source>
        <dbReference type="Proteomes" id="UP000261560"/>
    </source>
</evidence>
<dbReference type="Proteomes" id="UP000261560">
    <property type="component" value="Unplaced"/>
</dbReference>
<dbReference type="AlphaFoldDB" id="A0A3B3CNT1"/>
<dbReference type="OMA" id="KESKCEY"/>
<dbReference type="Gene3D" id="2.170.15.10">
    <property type="entry name" value="Proaerolysin, chain A, domain 3"/>
    <property type="match status" value="1"/>
</dbReference>
<dbReference type="SUPFAM" id="SSF56973">
    <property type="entry name" value="Aerolisin/ETX pore-forming domain"/>
    <property type="match status" value="1"/>
</dbReference>
<reference evidence="3" key="1">
    <citation type="submission" date="2025-08" db="UniProtKB">
        <authorList>
            <consortium name="Ensembl"/>
        </authorList>
    </citation>
    <scope>IDENTIFICATION</scope>
</reference>
<dbReference type="PANTHER" id="PTHR39244:SF5">
    <property type="entry name" value="NATTERIN-3-LIKE"/>
    <property type="match status" value="1"/>
</dbReference>
<dbReference type="PaxDb" id="30732-ENSOMEP00000019236"/>
<feature type="compositionally biased region" description="Polar residues" evidence="1">
    <location>
        <begin position="38"/>
        <end position="55"/>
    </location>
</feature>
<organism evidence="3 4">
    <name type="scientific">Oryzias melastigma</name>
    <name type="common">Marine medaka</name>
    <dbReference type="NCBI Taxonomy" id="30732"/>
    <lineage>
        <taxon>Eukaryota</taxon>
        <taxon>Metazoa</taxon>
        <taxon>Chordata</taxon>
        <taxon>Craniata</taxon>
        <taxon>Vertebrata</taxon>
        <taxon>Euteleostomi</taxon>
        <taxon>Actinopterygii</taxon>
        <taxon>Neopterygii</taxon>
        <taxon>Teleostei</taxon>
        <taxon>Neoteleostei</taxon>
        <taxon>Acanthomorphata</taxon>
        <taxon>Ovalentaria</taxon>
        <taxon>Atherinomorphae</taxon>
        <taxon>Beloniformes</taxon>
        <taxon>Adrianichthyidae</taxon>
        <taxon>Oryziinae</taxon>
        <taxon>Oryzias</taxon>
    </lineage>
</organism>
<evidence type="ECO:0000256" key="2">
    <source>
        <dbReference type="SAM" id="SignalP"/>
    </source>
</evidence>
<keyword evidence="2" id="KW-0732">Signal</keyword>
<evidence type="ECO:0000256" key="1">
    <source>
        <dbReference type="SAM" id="MobiDB-lite"/>
    </source>
</evidence>
<proteinExistence type="predicted"/>
<dbReference type="InterPro" id="IPR053237">
    <property type="entry name" value="Natterin_C"/>
</dbReference>
<dbReference type="Ensembl" id="ENSOMET00000035592.1">
    <property type="protein sequence ID" value="ENSOMEP00000019236.1"/>
    <property type="gene ID" value="ENSOMEG00000021056.1"/>
</dbReference>
<feature type="region of interest" description="Disordered" evidence="1">
    <location>
        <begin position="33"/>
        <end position="55"/>
    </location>
</feature>
<feature type="chain" id="PRO_5017323089" evidence="2">
    <location>
        <begin position="21"/>
        <end position="396"/>
    </location>
</feature>
<accession>A0A3B3CNT1</accession>
<dbReference type="CDD" id="cd20220">
    <property type="entry name" value="PFM_natterin-3-like"/>
    <property type="match status" value="1"/>
</dbReference>
<dbReference type="PANTHER" id="PTHR39244">
    <property type="entry name" value="NATTERIN-4"/>
    <property type="match status" value="1"/>
</dbReference>
<reference evidence="3" key="2">
    <citation type="submission" date="2025-09" db="UniProtKB">
        <authorList>
            <consortium name="Ensembl"/>
        </authorList>
    </citation>
    <scope>IDENTIFICATION</scope>
</reference>
<keyword evidence="4" id="KW-1185">Reference proteome</keyword>
<protein>
    <submittedName>
        <fullName evidence="3">Uncharacterized protein</fullName>
    </submittedName>
</protein>
<dbReference type="GeneTree" id="ENSGT00400000024875"/>
<evidence type="ECO:0000313" key="3">
    <source>
        <dbReference type="Ensembl" id="ENSOMEP00000019236.1"/>
    </source>
</evidence>
<feature type="signal peptide" evidence="2">
    <location>
        <begin position="1"/>
        <end position="20"/>
    </location>
</feature>